<organism evidence="1 2">
    <name type="scientific">Sphingomonas alpina</name>
    <dbReference type="NCBI Taxonomy" id="653931"/>
    <lineage>
        <taxon>Bacteria</taxon>
        <taxon>Pseudomonadati</taxon>
        <taxon>Pseudomonadota</taxon>
        <taxon>Alphaproteobacteria</taxon>
        <taxon>Sphingomonadales</taxon>
        <taxon>Sphingomonadaceae</taxon>
        <taxon>Sphingomonas</taxon>
    </lineage>
</organism>
<accession>A0A7H0LFD1</accession>
<dbReference type="KEGG" id="spap:H3Z74_16735"/>
<name>A0A7H0LFD1_9SPHN</name>
<evidence type="ECO:0000313" key="1">
    <source>
        <dbReference type="EMBL" id="QNQ08384.1"/>
    </source>
</evidence>
<dbReference type="RefSeq" id="WP_187760712.1">
    <property type="nucleotide sequence ID" value="NZ_CP061038.1"/>
</dbReference>
<dbReference type="Proteomes" id="UP000516148">
    <property type="component" value="Chromosome"/>
</dbReference>
<evidence type="ECO:0000313" key="2">
    <source>
        <dbReference type="Proteomes" id="UP000516148"/>
    </source>
</evidence>
<gene>
    <name evidence="1" type="ORF">H3Z74_16735</name>
</gene>
<dbReference type="AlphaFoldDB" id="A0A7H0LFD1"/>
<reference evidence="1 2" key="1">
    <citation type="submission" date="2020-09" db="EMBL/GenBank/DDBJ databases">
        <title>Sphingomonas sp., a new species isolated from pork steak.</title>
        <authorList>
            <person name="Heidler von Heilborn D."/>
        </authorList>
    </citation>
    <scope>NUCLEOTIDE SEQUENCE [LARGE SCALE GENOMIC DNA]</scope>
    <source>
        <strain evidence="2">S8-3T</strain>
    </source>
</reference>
<proteinExistence type="predicted"/>
<protein>
    <submittedName>
        <fullName evidence="1">Uncharacterized protein</fullName>
    </submittedName>
</protein>
<dbReference type="EMBL" id="CP061038">
    <property type="protein sequence ID" value="QNQ08384.1"/>
    <property type="molecule type" value="Genomic_DNA"/>
</dbReference>
<keyword evidence="2" id="KW-1185">Reference proteome</keyword>
<sequence>MLRDLNALHDRIATHCHSDPAAGLDGVRGEIGTVTGVYENDFSGPMRTVWTVRANGGAAASLWELLTEQRDAWIDAQLVAEGFAPWSWSDEKHDRRDALAEDAGTVAMAWRDYCGEQD</sequence>